<feature type="binding site" evidence="3 4">
    <location>
        <position position="165"/>
    </location>
    <ligand>
        <name>Zn(2+)</name>
        <dbReference type="ChEBI" id="CHEBI:29105"/>
    </ligand>
</feature>
<dbReference type="PANTHER" id="PTHR11085">
    <property type="entry name" value="NAD-DEPENDENT PROTEIN DEACYLASE SIRTUIN-5, MITOCHONDRIAL-RELATED"/>
    <property type="match status" value="1"/>
</dbReference>
<dbReference type="GO" id="GO:0036055">
    <property type="term" value="F:protein-succinyllysine desuccinylase activity"/>
    <property type="evidence" value="ECO:0007669"/>
    <property type="project" value="InterPro"/>
</dbReference>
<dbReference type="PROSITE" id="PS50305">
    <property type="entry name" value="SIRTUIN"/>
    <property type="match status" value="1"/>
</dbReference>
<protein>
    <recommendedName>
        <fullName evidence="3">NAD-dependent protein deacylase</fullName>
        <ecNumber evidence="3">2.3.1.286</ecNumber>
    </recommendedName>
    <alternativeName>
        <fullName evidence="3">Regulatory protein SIR2 homolog</fullName>
    </alternativeName>
</protein>
<evidence type="ECO:0000256" key="2">
    <source>
        <dbReference type="ARBA" id="ARBA00023027"/>
    </source>
</evidence>
<organism evidence="6 7">
    <name type="scientific">Corynebacterium pilosum</name>
    <dbReference type="NCBI Taxonomy" id="35756"/>
    <lineage>
        <taxon>Bacteria</taxon>
        <taxon>Bacillati</taxon>
        <taxon>Actinomycetota</taxon>
        <taxon>Actinomycetes</taxon>
        <taxon>Mycobacteriales</taxon>
        <taxon>Corynebacteriaceae</taxon>
        <taxon>Corynebacterium</taxon>
    </lineage>
</organism>
<keyword evidence="3" id="KW-0963">Cytoplasm</keyword>
<keyword evidence="3 4" id="KW-0862">Zinc</keyword>
<feature type="binding site" evidence="3 4">
    <location>
        <position position="188"/>
    </location>
    <ligand>
        <name>Zn(2+)</name>
        <dbReference type="ChEBI" id="CHEBI:29105"/>
    </ligand>
</feature>
<dbReference type="Proteomes" id="UP000254467">
    <property type="component" value="Unassembled WGS sequence"/>
</dbReference>
<dbReference type="EC" id="2.3.1.286" evidence="3"/>
<dbReference type="PANTHER" id="PTHR11085:SF4">
    <property type="entry name" value="NAD-DEPENDENT PROTEIN DEACYLASE"/>
    <property type="match status" value="1"/>
</dbReference>
<dbReference type="InterPro" id="IPR050134">
    <property type="entry name" value="NAD-dep_sirtuin_deacylases"/>
</dbReference>
<dbReference type="AlphaFoldDB" id="A0A376CLZ4"/>
<evidence type="ECO:0000259" key="5">
    <source>
        <dbReference type="PROSITE" id="PS50305"/>
    </source>
</evidence>
<keyword evidence="2 3" id="KW-0520">NAD</keyword>
<evidence type="ECO:0000313" key="6">
    <source>
        <dbReference type="EMBL" id="STC69343.1"/>
    </source>
</evidence>
<dbReference type="GO" id="GO:0036054">
    <property type="term" value="F:protein-malonyllysine demalonylase activity"/>
    <property type="evidence" value="ECO:0007669"/>
    <property type="project" value="InterPro"/>
</dbReference>
<feature type="binding site" evidence="3">
    <location>
        <position position="272"/>
    </location>
    <ligand>
        <name>NAD(+)</name>
        <dbReference type="ChEBI" id="CHEBI:57540"/>
    </ligand>
</feature>
<sequence>MSIMLTLDPRLCRSLVNIENITRLKDMTGHDKELQDSLEKAHALVSDAQHIEVFTGAGMSADSGIATFRDAETGVWENVDPNIMASVDSWAENPGQMWAFSQWRSYLAGQAEPNAGHIAIGDWGKRDGVKVTVTTQNIDDLHERGGSTDVAHLHGSQFNYRCSVCSRPWEGEVEYPTEPVERLTPPTCPACGNLVRPGVVWFGEALPQGGWMKAEQRMREADLVVIVGTSGVVYPAAALPLIARERGVPIIEVTPKRTELSKIATVVVETTAAEGLPRIFAD</sequence>
<comment type="subcellular location">
    <subcellularLocation>
        <location evidence="3">Cytoplasm</location>
    </subcellularLocation>
</comment>
<comment type="function">
    <text evidence="3">NAD-dependent protein deacetylase which modulates the activities of several proteins which are inactive in their acetylated form.</text>
</comment>
<dbReference type="GO" id="GO:0017136">
    <property type="term" value="F:histone deacetylase activity, NAD-dependent"/>
    <property type="evidence" value="ECO:0007669"/>
    <property type="project" value="TreeGrafter"/>
</dbReference>
<dbReference type="InterPro" id="IPR026590">
    <property type="entry name" value="Ssirtuin_cat_dom"/>
</dbReference>
<dbReference type="GO" id="GO:0070403">
    <property type="term" value="F:NAD+ binding"/>
    <property type="evidence" value="ECO:0007669"/>
    <property type="project" value="UniProtKB-UniRule"/>
</dbReference>
<dbReference type="InterPro" id="IPR026591">
    <property type="entry name" value="Sirtuin_cat_small_dom_sf"/>
</dbReference>
<feature type="active site" description="Proton acceptor" evidence="3 4">
    <location>
        <position position="154"/>
    </location>
</feature>
<proteinExistence type="inferred from homology"/>
<reference evidence="6 7" key="1">
    <citation type="submission" date="2018-06" db="EMBL/GenBank/DDBJ databases">
        <authorList>
            <consortium name="Pathogen Informatics"/>
            <person name="Doyle S."/>
        </authorList>
    </citation>
    <scope>NUCLEOTIDE SEQUENCE [LARGE SCALE GENOMIC DNA]</scope>
    <source>
        <strain evidence="6 7">NCTC11862</strain>
    </source>
</reference>
<feature type="binding site" evidence="3 4">
    <location>
        <position position="191"/>
    </location>
    <ligand>
        <name>Zn(2+)</name>
        <dbReference type="ChEBI" id="CHEBI:29105"/>
    </ligand>
</feature>
<dbReference type="Gene3D" id="3.40.50.1220">
    <property type="entry name" value="TPP-binding domain"/>
    <property type="match status" value="1"/>
</dbReference>
<feature type="domain" description="Deacetylase sirtuin-type" evidence="5">
    <location>
        <begin position="31"/>
        <end position="282"/>
    </location>
</feature>
<feature type="binding site" evidence="3 4">
    <location>
        <position position="162"/>
    </location>
    <ligand>
        <name>Zn(2+)</name>
        <dbReference type="ChEBI" id="CHEBI:29105"/>
    </ligand>
</feature>
<dbReference type="GO" id="GO:0005737">
    <property type="term" value="C:cytoplasm"/>
    <property type="evidence" value="ECO:0007669"/>
    <property type="project" value="UniProtKB-SubCell"/>
</dbReference>
<evidence type="ECO:0000256" key="4">
    <source>
        <dbReference type="PROSITE-ProRule" id="PRU00236"/>
    </source>
</evidence>
<comment type="caution">
    <text evidence="3">Lacks conserved residue(s) required for the propagation of feature annotation.</text>
</comment>
<keyword evidence="6" id="KW-0378">Hydrolase</keyword>
<dbReference type="STRING" id="35756.GCA_001044155_01155"/>
<dbReference type="SUPFAM" id="SSF52467">
    <property type="entry name" value="DHS-like NAD/FAD-binding domain"/>
    <property type="match status" value="1"/>
</dbReference>
<keyword evidence="1" id="KW-0808">Transferase</keyword>
<dbReference type="InterPro" id="IPR027546">
    <property type="entry name" value="Sirtuin_class_III"/>
</dbReference>
<dbReference type="EMBL" id="UFXQ01000001">
    <property type="protein sequence ID" value="STC69343.1"/>
    <property type="molecule type" value="Genomic_DNA"/>
</dbReference>
<dbReference type="HAMAP" id="MF_01121">
    <property type="entry name" value="Sirtuin_ClassIII"/>
    <property type="match status" value="1"/>
</dbReference>
<evidence type="ECO:0000313" key="7">
    <source>
        <dbReference type="Proteomes" id="UP000254467"/>
    </source>
</evidence>
<dbReference type="InterPro" id="IPR029035">
    <property type="entry name" value="DHS-like_NAD/FAD-binding_dom"/>
</dbReference>
<gene>
    <name evidence="6" type="primary">cobB_2</name>
    <name evidence="3" type="synonym">cobB</name>
    <name evidence="6" type="ORF">NCTC11862_01128</name>
</gene>
<dbReference type="CDD" id="cd01412">
    <property type="entry name" value="SIRT5_Af1_CobB"/>
    <property type="match status" value="1"/>
</dbReference>
<dbReference type="NCBIfam" id="NF001753">
    <property type="entry name" value="PRK00481.1-3"/>
    <property type="match status" value="1"/>
</dbReference>
<comment type="similarity">
    <text evidence="3">Belongs to the sirtuin family. Class III subfamily.</text>
</comment>
<accession>A0A376CLZ4</accession>
<dbReference type="Pfam" id="PF02146">
    <property type="entry name" value="SIR2"/>
    <property type="match status" value="1"/>
</dbReference>
<keyword evidence="3 4" id="KW-0479">Metal-binding</keyword>
<name>A0A376CLZ4_9CORY</name>
<dbReference type="InterPro" id="IPR003000">
    <property type="entry name" value="Sirtuin"/>
</dbReference>
<dbReference type="GO" id="GO:0008270">
    <property type="term" value="F:zinc ion binding"/>
    <property type="evidence" value="ECO:0007669"/>
    <property type="project" value="UniProtKB-UniRule"/>
</dbReference>
<dbReference type="Gene3D" id="3.30.1600.10">
    <property type="entry name" value="SIR2/SIRT2 'Small Domain"/>
    <property type="match status" value="1"/>
</dbReference>
<evidence type="ECO:0000256" key="1">
    <source>
        <dbReference type="ARBA" id="ARBA00022679"/>
    </source>
</evidence>
<feature type="binding site" evidence="3">
    <location>
        <begin position="136"/>
        <end position="139"/>
    </location>
    <ligand>
        <name>NAD(+)</name>
        <dbReference type="ChEBI" id="CHEBI:57540"/>
    </ligand>
</feature>
<evidence type="ECO:0000256" key="3">
    <source>
        <dbReference type="HAMAP-Rule" id="MF_01121"/>
    </source>
</evidence>
<comment type="catalytic activity">
    <reaction evidence="3">
        <text>N(6)-acetyl-L-lysyl-[protein] + NAD(+) + H2O = 2''-O-acetyl-ADP-D-ribose + nicotinamide + L-lysyl-[protein]</text>
        <dbReference type="Rhea" id="RHEA:43636"/>
        <dbReference type="Rhea" id="RHEA-COMP:9752"/>
        <dbReference type="Rhea" id="RHEA-COMP:10731"/>
        <dbReference type="ChEBI" id="CHEBI:15377"/>
        <dbReference type="ChEBI" id="CHEBI:17154"/>
        <dbReference type="ChEBI" id="CHEBI:29969"/>
        <dbReference type="ChEBI" id="CHEBI:57540"/>
        <dbReference type="ChEBI" id="CHEBI:61930"/>
        <dbReference type="ChEBI" id="CHEBI:83767"/>
        <dbReference type="EC" id="2.3.1.286"/>
    </reaction>
</comment>
<feature type="binding site" evidence="3">
    <location>
        <begin position="228"/>
        <end position="230"/>
    </location>
    <ligand>
        <name>NAD(+)</name>
        <dbReference type="ChEBI" id="CHEBI:57540"/>
    </ligand>
</feature>
<comment type="cofactor">
    <cofactor evidence="3">
        <name>Zn(2+)</name>
        <dbReference type="ChEBI" id="CHEBI:29105"/>
    </cofactor>
    <text evidence="3">Binds 1 zinc ion per subunit.</text>
</comment>
<keyword evidence="7" id="KW-1185">Reference proteome</keyword>